<dbReference type="OrthoDB" id="784906at2759"/>
<dbReference type="Pfam" id="PF05623">
    <property type="entry name" value="DUF789"/>
    <property type="match status" value="1"/>
</dbReference>
<feature type="region of interest" description="Disordered" evidence="1">
    <location>
        <begin position="23"/>
        <end position="68"/>
    </location>
</feature>
<evidence type="ECO:0000313" key="3">
    <source>
        <dbReference type="RefSeq" id="XP_022134722.1"/>
    </source>
</evidence>
<evidence type="ECO:0000313" key="2">
    <source>
        <dbReference type="Proteomes" id="UP000504603"/>
    </source>
</evidence>
<proteinExistence type="predicted"/>
<dbReference type="PANTHER" id="PTHR31343">
    <property type="entry name" value="T15D22.8"/>
    <property type="match status" value="1"/>
</dbReference>
<name>A0A6J1C0E1_MOMCH</name>
<feature type="compositionally biased region" description="Basic and acidic residues" evidence="1">
    <location>
        <begin position="165"/>
        <end position="177"/>
    </location>
</feature>
<gene>
    <name evidence="3" type="primary">LOC111006925</name>
</gene>
<dbReference type="GeneID" id="111006925"/>
<accession>A0A6J1C0E1</accession>
<dbReference type="KEGG" id="mcha:111006925"/>
<dbReference type="Proteomes" id="UP000504603">
    <property type="component" value="Unplaced"/>
</dbReference>
<evidence type="ECO:0000256" key="1">
    <source>
        <dbReference type="SAM" id="MobiDB-lite"/>
    </source>
</evidence>
<sequence length="400" mass="45253">MFGTALQFGGIKGEDRFYIPVKARKNYNQQKPSRRPVKSDETESPSSDMKTKVVASTTKPSKPLTPQHKSNLERFLDATTPSVPAQYFSKTTMRGWRTCDIEFQPYFILNDLWESFKEWSAYGAGVPLVLNGGDSVVQYYVPYLSGIQIYGESAMRSDSKCRLAGEDSDLDSSRDTSSDGSIEYEVGKNSQISREQWVHDLLTCENTLKMRNMSVRDEHCMIQEGFSSDDGDAGNPRSVLLFQFFEQDLPYQRVPLADKIFDLAYQYPGLKSLRSCDIQPASWVSVAWYPIYRIPTGPTLKDLDACFLTYHSLSTPIRGNGHGQAPVMIYPNDMDGVPKVSLPVFGLASYKLKGSIWAQNGVKEHQMANSLMQAADNWLRLLQVHQPDFQFFASHGTYWR</sequence>
<feature type="region of interest" description="Disordered" evidence="1">
    <location>
        <begin position="165"/>
        <end position="185"/>
    </location>
</feature>
<keyword evidence="2" id="KW-1185">Reference proteome</keyword>
<dbReference type="RefSeq" id="XP_022134722.1">
    <property type="nucleotide sequence ID" value="XM_022279030.1"/>
</dbReference>
<dbReference type="InterPro" id="IPR008507">
    <property type="entry name" value="DUF789"/>
</dbReference>
<protein>
    <submittedName>
        <fullName evidence="3">Uncharacterized protein LOC111006925</fullName>
    </submittedName>
</protein>
<feature type="compositionally biased region" description="Polar residues" evidence="1">
    <location>
        <begin position="44"/>
        <end position="60"/>
    </location>
</feature>
<dbReference type="PANTHER" id="PTHR31343:SF42">
    <property type="entry name" value="T15D22.8"/>
    <property type="match status" value="1"/>
</dbReference>
<organism evidence="2 3">
    <name type="scientific">Momordica charantia</name>
    <name type="common">Bitter gourd</name>
    <name type="synonym">Balsam pear</name>
    <dbReference type="NCBI Taxonomy" id="3673"/>
    <lineage>
        <taxon>Eukaryota</taxon>
        <taxon>Viridiplantae</taxon>
        <taxon>Streptophyta</taxon>
        <taxon>Embryophyta</taxon>
        <taxon>Tracheophyta</taxon>
        <taxon>Spermatophyta</taxon>
        <taxon>Magnoliopsida</taxon>
        <taxon>eudicotyledons</taxon>
        <taxon>Gunneridae</taxon>
        <taxon>Pentapetalae</taxon>
        <taxon>rosids</taxon>
        <taxon>fabids</taxon>
        <taxon>Cucurbitales</taxon>
        <taxon>Cucurbitaceae</taxon>
        <taxon>Momordiceae</taxon>
        <taxon>Momordica</taxon>
    </lineage>
</organism>
<reference evidence="3" key="1">
    <citation type="submission" date="2025-08" db="UniProtKB">
        <authorList>
            <consortium name="RefSeq"/>
        </authorList>
    </citation>
    <scope>IDENTIFICATION</scope>
    <source>
        <strain evidence="3">OHB3-1</strain>
    </source>
</reference>
<dbReference type="AlphaFoldDB" id="A0A6J1C0E1"/>